<evidence type="ECO:0000259" key="1">
    <source>
        <dbReference type="PROSITE" id="PS51819"/>
    </source>
</evidence>
<reference evidence="2 3" key="1">
    <citation type="submission" date="2016-12" db="EMBL/GenBank/DDBJ databases">
        <title>The draft genome sequence of Actinophytocola xinjiangensis.</title>
        <authorList>
            <person name="Wang W."/>
            <person name="Yuan L."/>
        </authorList>
    </citation>
    <scope>NUCLEOTIDE SEQUENCE [LARGE SCALE GENOMIC DNA]</scope>
    <source>
        <strain evidence="2 3">CGMCC 4.4663</strain>
    </source>
</reference>
<dbReference type="CDD" id="cd06587">
    <property type="entry name" value="VOC"/>
    <property type="match status" value="1"/>
</dbReference>
<dbReference type="InterPro" id="IPR037523">
    <property type="entry name" value="VOC_core"/>
</dbReference>
<dbReference type="Proteomes" id="UP000185696">
    <property type="component" value="Unassembled WGS sequence"/>
</dbReference>
<dbReference type="Gene3D" id="3.10.180.10">
    <property type="entry name" value="2,3-Dihydroxybiphenyl 1,2-Dioxygenase, domain 1"/>
    <property type="match status" value="1"/>
</dbReference>
<dbReference type="OrthoDB" id="5066780at2"/>
<sequence>MNDFYDAFETSPVPAPGPDAVAPEPFRGIYGMPMFVTIPTPDLDASIEFWTKGFGFIELFSIPGRVVHLRRWAFQDVLLVPGTISTSGMSVSFAIVLNQLDSLASACRALAPENVTEPRDTPWNTRDVEVTTPEGVRVVLTAARVFDPDSAEGQYLTSVGISAPAQ</sequence>
<dbReference type="GO" id="GO:0016740">
    <property type="term" value="F:transferase activity"/>
    <property type="evidence" value="ECO:0007669"/>
    <property type="project" value="UniProtKB-KW"/>
</dbReference>
<dbReference type="RefSeq" id="WP_075131611.1">
    <property type="nucleotide sequence ID" value="NZ_MSIF01000002.1"/>
</dbReference>
<keyword evidence="3" id="KW-1185">Reference proteome</keyword>
<proteinExistence type="predicted"/>
<evidence type="ECO:0000313" key="3">
    <source>
        <dbReference type="Proteomes" id="UP000185696"/>
    </source>
</evidence>
<comment type="caution">
    <text evidence="2">The sequence shown here is derived from an EMBL/GenBank/DDBJ whole genome shotgun (WGS) entry which is preliminary data.</text>
</comment>
<dbReference type="PROSITE" id="PS51819">
    <property type="entry name" value="VOC"/>
    <property type="match status" value="1"/>
</dbReference>
<dbReference type="Pfam" id="PF00903">
    <property type="entry name" value="Glyoxalase"/>
    <property type="match status" value="1"/>
</dbReference>
<dbReference type="InterPro" id="IPR004360">
    <property type="entry name" value="Glyas_Fos-R_dOase_dom"/>
</dbReference>
<evidence type="ECO:0000313" key="2">
    <source>
        <dbReference type="EMBL" id="OLF12704.1"/>
    </source>
</evidence>
<dbReference type="InterPro" id="IPR029068">
    <property type="entry name" value="Glyas_Bleomycin-R_OHBP_Dase"/>
</dbReference>
<keyword evidence="2" id="KW-0808">Transferase</keyword>
<accession>A0A7Z0WPU2</accession>
<name>A0A7Z0WPU2_9PSEU</name>
<dbReference type="SUPFAM" id="SSF54593">
    <property type="entry name" value="Glyoxalase/Bleomycin resistance protein/Dihydroxybiphenyl dioxygenase"/>
    <property type="match status" value="1"/>
</dbReference>
<protein>
    <submittedName>
        <fullName evidence="2">Glycosyltransferase</fullName>
    </submittedName>
</protein>
<organism evidence="2 3">
    <name type="scientific">Actinophytocola xinjiangensis</name>
    <dbReference type="NCBI Taxonomy" id="485602"/>
    <lineage>
        <taxon>Bacteria</taxon>
        <taxon>Bacillati</taxon>
        <taxon>Actinomycetota</taxon>
        <taxon>Actinomycetes</taxon>
        <taxon>Pseudonocardiales</taxon>
        <taxon>Pseudonocardiaceae</taxon>
    </lineage>
</organism>
<dbReference type="AlphaFoldDB" id="A0A7Z0WPU2"/>
<dbReference type="EMBL" id="MSIF01000002">
    <property type="protein sequence ID" value="OLF12704.1"/>
    <property type="molecule type" value="Genomic_DNA"/>
</dbReference>
<feature type="domain" description="VOC" evidence="1">
    <location>
        <begin position="32"/>
        <end position="143"/>
    </location>
</feature>
<gene>
    <name evidence="2" type="ORF">BLA60_05315</name>
</gene>